<protein>
    <recommendedName>
        <fullName evidence="3">DUF4336 domain-containing protein</fullName>
    </recommendedName>
</protein>
<organism evidence="1 2">
    <name type="scientific">Rhodopila globiformis</name>
    <name type="common">Rhodopseudomonas globiformis</name>
    <dbReference type="NCBI Taxonomy" id="1071"/>
    <lineage>
        <taxon>Bacteria</taxon>
        <taxon>Pseudomonadati</taxon>
        <taxon>Pseudomonadota</taxon>
        <taxon>Alphaproteobacteria</taxon>
        <taxon>Acetobacterales</taxon>
        <taxon>Acetobacteraceae</taxon>
        <taxon>Rhodopila</taxon>
    </lineage>
</organism>
<dbReference type="Proteomes" id="UP000239724">
    <property type="component" value="Unassembled WGS sequence"/>
</dbReference>
<dbReference type="InterPro" id="IPR036866">
    <property type="entry name" value="RibonucZ/Hydroxyglut_hydro"/>
</dbReference>
<comment type="caution">
    <text evidence="1">The sequence shown here is derived from an EMBL/GenBank/DDBJ whole genome shotgun (WGS) entry which is preliminary data.</text>
</comment>
<reference evidence="1 2" key="1">
    <citation type="journal article" date="2018" name="Arch. Microbiol.">
        <title>New insights into the metabolic potential of the phototrophic purple bacterium Rhodopila globiformis DSM 161(T) from its draft genome sequence and evidence for a vanadium-dependent nitrogenase.</title>
        <authorList>
            <person name="Imhoff J.F."/>
            <person name="Rahn T."/>
            <person name="Kunzel S."/>
            <person name="Neulinger S.C."/>
        </authorList>
    </citation>
    <scope>NUCLEOTIDE SEQUENCE [LARGE SCALE GENOMIC DNA]</scope>
    <source>
        <strain evidence="1 2">DSM 161</strain>
    </source>
</reference>
<dbReference type="PANTHER" id="PTHR33835:SF1">
    <property type="entry name" value="METALLO-BETA-LACTAMASE DOMAIN-CONTAINING PROTEIN"/>
    <property type="match status" value="1"/>
</dbReference>
<name>A0A2S6NL92_RHOGL</name>
<proteinExistence type="predicted"/>
<dbReference type="OrthoDB" id="450111at2"/>
<evidence type="ECO:0000313" key="2">
    <source>
        <dbReference type="Proteomes" id="UP000239724"/>
    </source>
</evidence>
<dbReference type="PANTHER" id="PTHR33835">
    <property type="entry name" value="YALI0C07656P"/>
    <property type="match status" value="1"/>
</dbReference>
<dbReference type="AlphaFoldDB" id="A0A2S6NL92"/>
<dbReference type="RefSeq" id="WP_104517941.1">
    <property type="nucleotide sequence ID" value="NZ_NHRY01000063.1"/>
</dbReference>
<accession>A0A2S6NL92</accession>
<evidence type="ECO:0008006" key="3">
    <source>
        <dbReference type="Google" id="ProtNLM"/>
    </source>
</evidence>
<dbReference type="Pfam" id="PF14234">
    <property type="entry name" value="DUF4336"/>
    <property type="match status" value="1"/>
</dbReference>
<dbReference type="InterPro" id="IPR025638">
    <property type="entry name" value="DUF4336"/>
</dbReference>
<dbReference type="EMBL" id="NHRY01000063">
    <property type="protein sequence ID" value="PPQ36048.1"/>
    <property type="molecule type" value="Genomic_DNA"/>
</dbReference>
<dbReference type="SUPFAM" id="SSF56281">
    <property type="entry name" value="Metallo-hydrolase/oxidoreductase"/>
    <property type="match status" value="1"/>
</dbReference>
<keyword evidence="2" id="KW-1185">Reference proteome</keyword>
<sequence>MTQRFPGPATRLGAFGPEIWIADGPTVPFFGFPYPTRMAVVRLTQGGLFVWSPIALTADLKAEVEALGNPRFLVSPNKLHHLYLAEWKTAYPRATLFASPGLRRRRKDLAFDDDLTDTPDPGWAREIDQVLFKGSVAMTEAVFFHRASRTALFADLIQNLPHDFVKGWRGVLARLGGIVEPNPGAPSDWRTIFLDRKAARRALARILAWDIERVIIAHGTPAEQDGQAFVRRAFAWLAGPAAQRHATERNDDRDFEGLPG</sequence>
<gene>
    <name evidence="1" type="ORF">CCS01_06020</name>
</gene>
<evidence type="ECO:0000313" key="1">
    <source>
        <dbReference type="EMBL" id="PPQ36048.1"/>
    </source>
</evidence>